<dbReference type="OrthoDB" id="2962087at2"/>
<dbReference type="Proteomes" id="UP000030408">
    <property type="component" value="Unassembled WGS sequence"/>
</dbReference>
<evidence type="ECO:0000313" key="1">
    <source>
        <dbReference type="EMBL" id="KGR76051.1"/>
    </source>
</evidence>
<gene>
    <name evidence="1" type="ORF">CD33_07675</name>
</gene>
<comment type="caution">
    <text evidence="1">The sequence shown here is derived from an EMBL/GenBank/DDBJ whole genome shotgun (WGS) entry which is preliminary data.</text>
</comment>
<dbReference type="STRING" id="1384057.CD33_07675"/>
<organism evidence="1 2">
    <name type="scientific">Ureibacillus sinduriensis BLB-1 = JCM 15800</name>
    <dbReference type="NCBI Taxonomy" id="1384057"/>
    <lineage>
        <taxon>Bacteria</taxon>
        <taxon>Bacillati</taxon>
        <taxon>Bacillota</taxon>
        <taxon>Bacilli</taxon>
        <taxon>Bacillales</taxon>
        <taxon>Caryophanaceae</taxon>
        <taxon>Ureibacillus</taxon>
    </lineage>
</organism>
<dbReference type="AlphaFoldDB" id="A0A0A3HTW9"/>
<sequence length="236" mass="27900">MPALTYDQLRVLNSYGVFIENPERPLFTLENLHKDFYLTDFRTLMMGITQASTEAAAISHFGRRYGMFMAMQFYMLSMYDEIWDGKKVDVRYSIINEFGVNTLGTFITPNDYRYVEDSEREYVISKLLYQCHEVFQQLRKTTSISPLTLWENLFGYMLWNYYEQLENPLLADRAFEDLEILEGTKVWQLFSNKSWFYQYTGGKNPAQIVNQPIRKSCCFSKDIPGLMQCEFCPTKK</sequence>
<evidence type="ECO:0000313" key="2">
    <source>
        <dbReference type="Proteomes" id="UP000030408"/>
    </source>
</evidence>
<dbReference type="EMBL" id="JPVO01000047">
    <property type="protein sequence ID" value="KGR76051.1"/>
    <property type="molecule type" value="Genomic_DNA"/>
</dbReference>
<dbReference type="eggNOG" id="COG4114">
    <property type="taxonomic scope" value="Bacteria"/>
</dbReference>
<keyword evidence="2" id="KW-1185">Reference proteome</keyword>
<reference evidence="1 2" key="1">
    <citation type="submission" date="2014-02" db="EMBL/GenBank/DDBJ databases">
        <title>Draft genome sequence of Lysinibacillus sinduriensis JCM 15800.</title>
        <authorList>
            <person name="Zhang F."/>
            <person name="Wang G."/>
            <person name="Zhang L."/>
        </authorList>
    </citation>
    <scope>NUCLEOTIDE SEQUENCE [LARGE SCALE GENOMIC DNA]</scope>
    <source>
        <strain evidence="1 2">JCM 15800</strain>
    </source>
</reference>
<protein>
    <submittedName>
        <fullName evidence="1">Fe-S oxidoreductase</fullName>
    </submittedName>
</protein>
<accession>A0A0A3HTW9</accession>
<proteinExistence type="predicted"/>
<name>A0A0A3HTW9_9BACL</name>
<dbReference type="RefSeq" id="WP_036199626.1">
    <property type="nucleotide sequence ID" value="NZ_AVCY01000009.1"/>
</dbReference>